<evidence type="ECO:0000256" key="1">
    <source>
        <dbReference type="ARBA" id="ARBA00004123"/>
    </source>
</evidence>
<evidence type="ECO:0000256" key="8">
    <source>
        <dbReference type="ARBA" id="ARBA00025127"/>
    </source>
</evidence>
<comment type="caution">
    <text evidence="14">The sequence shown here is derived from an EMBL/GenBank/DDBJ whole genome shotgun (WGS) entry which is preliminary data.</text>
</comment>
<dbReference type="Gene3D" id="1.10.10.10">
    <property type="entry name" value="Winged helix-like DNA-binding domain superfamily/Winged helix DNA-binding domain"/>
    <property type="match status" value="2"/>
</dbReference>
<evidence type="ECO:0000259" key="12">
    <source>
        <dbReference type="Pfam" id="PF08221"/>
    </source>
</evidence>
<evidence type="ECO:0000256" key="4">
    <source>
        <dbReference type="ARBA" id="ARBA00016689"/>
    </source>
</evidence>
<dbReference type="InterPro" id="IPR013197">
    <property type="entry name" value="RNA_pol_III_RPC82-rel_HTH"/>
</dbReference>
<feature type="domain" description="DNA-directed RNA polymerase III subunit RPC3 winged-helix" evidence="13">
    <location>
        <begin position="517"/>
        <end position="591"/>
    </location>
</feature>
<proteinExistence type="inferred from homology"/>
<gene>
    <name evidence="14" type="primary">RPC82</name>
    <name evidence="14" type="ORF">Cpir12675_002274</name>
</gene>
<dbReference type="InterPro" id="IPR008806">
    <property type="entry name" value="RNA_pol_III_Rpc82_C"/>
</dbReference>
<evidence type="ECO:0000259" key="13">
    <source>
        <dbReference type="Pfam" id="PF22536"/>
    </source>
</evidence>
<feature type="region of interest" description="Disordered" evidence="10">
    <location>
        <begin position="167"/>
        <end position="187"/>
    </location>
</feature>
<dbReference type="PANTHER" id="PTHR12949">
    <property type="entry name" value="RNA POLYMERASE III DNA DIRECTED -RELATED"/>
    <property type="match status" value="1"/>
</dbReference>
<sequence>MVMTKHSAELCTLLVRDIYGELPSRIIAGLFNRGPSTISQLGQLTALSPRHLRHGLAVLVQQSLVYHHLSPTGNKQTIYEANPYTSYNVIRLGKIINNVGFEYGTAEQEIVQTIASLGHAQVADLAQAFSARSSAAAASRAAGATKAGNEADMTCFELNETKNVEANGQQDGQQDGASLAIDSPTEPESAIKGTWHLHEVIAQLIQAEILDVIVPGSMRKLHDVYDEIEQNFQRKHKDASAKARADMHLEMVKEFRDARAQTKRLKRDLDSGLIASKRRKLNFNGDSVSDESEFEGRQLASNTVVRINYEKCNVNLRNERLVRFAADVLGETTGQVFSTLLRILTKGISRCRPDLRVDSAAVAEDEFSGPQKIVTTLEILDQLDSSINVHLGIGKADKAKIDKDAAEKIRISALDTEDEDDSDGETGVTTLRPKQASNVTVDIDSDDEPASKGTEGTATEVNGSSTKDSRTMMLRQHLLLLAEHKHRFIRHCGLQGRGQWSIDIELLMDTLRQVELDAIITRSFGRHGLRLTRILQQKGRLDEKTLASLALMKKQAVQNKILDLQQGGFVEIQEVPRDNNRMANRTMFFWFCDVEATKKAVIENLQKMILRCLERLDYERRAEKDLLEYVNRTDVKGKEEQEMSTEHFQRYSKFLGLQDKILGEVQRLDDMVALFSDY</sequence>
<feature type="region of interest" description="Disordered" evidence="10">
    <location>
        <begin position="440"/>
        <end position="468"/>
    </location>
</feature>
<dbReference type="InterPro" id="IPR039748">
    <property type="entry name" value="RPC3"/>
</dbReference>
<accession>A0ABR3ZA65</accession>
<evidence type="ECO:0000256" key="6">
    <source>
        <dbReference type="ARBA" id="ARBA00023163"/>
    </source>
</evidence>
<dbReference type="InterPro" id="IPR036390">
    <property type="entry name" value="WH_DNA-bd_sf"/>
</dbReference>
<evidence type="ECO:0000259" key="11">
    <source>
        <dbReference type="Pfam" id="PF05645"/>
    </source>
</evidence>
<dbReference type="PANTHER" id="PTHR12949:SF0">
    <property type="entry name" value="DNA-DIRECTED RNA POLYMERASE III SUBUNIT RPC3"/>
    <property type="match status" value="1"/>
</dbReference>
<dbReference type="SUPFAM" id="SSF46785">
    <property type="entry name" value="Winged helix' DNA-binding domain"/>
    <property type="match status" value="1"/>
</dbReference>
<dbReference type="Proteomes" id="UP001583280">
    <property type="component" value="Unassembled WGS sequence"/>
</dbReference>
<keyword evidence="6 9" id="KW-0804">Transcription</keyword>
<evidence type="ECO:0000313" key="14">
    <source>
        <dbReference type="EMBL" id="KAL1897546.1"/>
    </source>
</evidence>
<evidence type="ECO:0000256" key="10">
    <source>
        <dbReference type="SAM" id="MobiDB-lite"/>
    </source>
</evidence>
<comment type="function">
    <text evidence="8 9">DNA-dependent RNA polymerase catalyzes the transcription of DNA into RNA using the four ribonucleoside triphosphates as substrates. Specific core component of RNA polymerase III which synthesizes small RNAs, such as 5S rRNA and tRNAs.</text>
</comment>
<evidence type="ECO:0000313" key="15">
    <source>
        <dbReference type="Proteomes" id="UP001583280"/>
    </source>
</evidence>
<evidence type="ECO:0000256" key="3">
    <source>
        <dbReference type="ARBA" id="ARBA00011206"/>
    </source>
</evidence>
<feature type="domain" description="RNA polymerase III subunit RPC82-related helix-turn-helix" evidence="12">
    <location>
        <begin position="9"/>
        <end position="67"/>
    </location>
</feature>
<feature type="domain" description="RNA polymerase III Rpc82 C -terminal" evidence="11">
    <location>
        <begin position="201"/>
        <end position="511"/>
    </location>
</feature>
<reference evidence="14 15" key="1">
    <citation type="journal article" date="2024" name="IMA Fungus">
        <title>IMA Genome - F19 : A genome assembly and annotation guide to empower mycologists, including annotated draft genome sequences of Ceratocystis pirilliformis, Diaporthe australafricana, Fusarium ophioides, Paecilomyces lecythidis, and Sporothrix stenoceras.</title>
        <authorList>
            <person name="Aylward J."/>
            <person name="Wilson A.M."/>
            <person name="Visagie C.M."/>
            <person name="Spraker J."/>
            <person name="Barnes I."/>
            <person name="Buitendag C."/>
            <person name="Ceriani C."/>
            <person name="Del Mar Angel L."/>
            <person name="du Plessis D."/>
            <person name="Fuchs T."/>
            <person name="Gasser K."/>
            <person name="Kramer D."/>
            <person name="Li W."/>
            <person name="Munsamy K."/>
            <person name="Piso A."/>
            <person name="Price J.L."/>
            <person name="Sonnekus B."/>
            <person name="Thomas C."/>
            <person name="van der Nest A."/>
            <person name="van Dijk A."/>
            <person name="van Heerden A."/>
            <person name="van Vuuren N."/>
            <person name="Yilmaz N."/>
            <person name="Duong T.A."/>
            <person name="van der Merwe N.A."/>
            <person name="Wingfield M.J."/>
            <person name="Wingfield B.D."/>
        </authorList>
    </citation>
    <scope>NUCLEOTIDE SEQUENCE [LARGE SCALE GENOMIC DNA]</scope>
    <source>
        <strain evidence="14 15">CMW 12675</strain>
    </source>
</reference>
<evidence type="ECO:0000256" key="5">
    <source>
        <dbReference type="ARBA" id="ARBA00022478"/>
    </source>
</evidence>
<dbReference type="InterPro" id="IPR055207">
    <property type="entry name" value="POLR3C_WHD"/>
</dbReference>
<evidence type="ECO:0000256" key="7">
    <source>
        <dbReference type="ARBA" id="ARBA00023242"/>
    </source>
</evidence>
<dbReference type="Pfam" id="PF08221">
    <property type="entry name" value="HTH_9"/>
    <property type="match status" value="1"/>
</dbReference>
<protein>
    <recommendedName>
        <fullName evidence="4 9">DNA-directed RNA polymerase III subunit RPC3</fullName>
        <shortName evidence="9">RNA polymerase III subunit C3</shortName>
    </recommendedName>
</protein>
<dbReference type="EMBL" id="JAWDJO010000043">
    <property type="protein sequence ID" value="KAL1897546.1"/>
    <property type="molecule type" value="Genomic_DNA"/>
</dbReference>
<comment type="subcellular location">
    <subcellularLocation>
        <location evidence="1 9">Nucleus</location>
    </subcellularLocation>
</comment>
<evidence type="ECO:0000256" key="2">
    <source>
        <dbReference type="ARBA" id="ARBA00006835"/>
    </source>
</evidence>
<keyword evidence="5 9" id="KW-0240">DNA-directed RNA polymerase</keyword>
<organism evidence="14 15">
    <name type="scientific">Ceratocystis pirilliformis</name>
    <dbReference type="NCBI Taxonomy" id="259994"/>
    <lineage>
        <taxon>Eukaryota</taxon>
        <taxon>Fungi</taxon>
        <taxon>Dikarya</taxon>
        <taxon>Ascomycota</taxon>
        <taxon>Pezizomycotina</taxon>
        <taxon>Sordariomycetes</taxon>
        <taxon>Hypocreomycetidae</taxon>
        <taxon>Microascales</taxon>
        <taxon>Ceratocystidaceae</taxon>
        <taxon>Ceratocystis</taxon>
    </lineage>
</organism>
<keyword evidence="15" id="KW-1185">Reference proteome</keyword>
<name>A0ABR3ZA65_9PEZI</name>
<dbReference type="Pfam" id="PF05645">
    <property type="entry name" value="RNA_pol_Rpc82"/>
    <property type="match status" value="1"/>
</dbReference>
<feature type="compositionally biased region" description="Polar residues" evidence="10">
    <location>
        <begin position="454"/>
        <end position="466"/>
    </location>
</feature>
<keyword evidence="7 9" id="KW-0539">Nucleus</keyword>
<dbReference type="InterPro" id="IPR036388">
    <property type="entry name" value="WH-like_DNA-bd_sf"/>
</dbReference>
<evidence type="ECO:0000256" key="9">
    <source>
        <dbReference type="RuleBase" id="RU367076"/>
    </source>
</evidence>
<dbReference type="Pfam" id="PF22536">
    <property type="entry name" value="WHD_POLR3C"/>
    <property type="match status" value="1"/>
</dbReference>
<comment type="similarity">
    <text evidence="2 9">Belongs to the RNA polymerase beta chain family.</text>
</comment>
<comment type="subunit">
    <text evidence="3 9">Component of the RNA polymerase III (Pol III) complex consisting of 17 subunits.</text>
</comment>